<evidence type="ECO:0000313" key="2">
    <source>
        <dbReference type="EMBL" id="OMJ30348.1"/>
    </source>
</evidence>
<dbReference type="EMBL" id="LSSM01000025">
    <property type="protein sequence ID" value="OMJ30348.1"/>
    <property type="molecule type" value="Genomic_DNA"/>
</dbReference>
<name>A0A1R1YTX8_9FUNG</name>
<keyword evidence="3" id="KW-1185">Reference proteome</keyword>
<reference evidence="3" key="1">
    <citation type="submission" date="2017-01" db="EMBL/GenBank/DDBJ databases">
        <authorList>
            <person name="Wang Y."/>
            <person name="White M."/>
            <person name="Kvist S."/>
            <person name="Moncalvo J.-M."/>
        </authorList>
    </citation>
    <scope>NUCLEOTIDE SEQUENCE [LARGE SCALE GENOMIC DNA]</scope>
    <source>
        <strain evidence="3">ID-206-W2</strain>
    </source>
</reference>
<sequence>MPSQQSKPGQQDADLISTIDSDSRPSPELINSDESSMRNVFTLDMANLKNKVVNSMREYYTSTAENINLLLEGRYNNSSSGIFNS</sequence>
<dbReference type="OrthoDB" id="10315828at2759"/>
<feature type="region of interest" description="Disordered" evidence="1">
    <location>
        <begin position="1"/>
        <end position="35"/>
    </location>
</feature>
<gene>
    <name evidence="2" type="ORF">AYI69_g112</name>
</gene>
<comment type="caution">
    <text evidence="2">The sequence shown here is derived from an EMBL/GenBank/DDBJ whole genome shotgun (WGS) entry which is preliminary data.</text>
</comment>
<evidence type="ECO:0000256" key="1">
    <source>
        <dbReference type="SAM" id="MobiDB-lite"/>
    </source>
</evidence>
<dbReference type="Proteomes" id="UP000187429">
    <property type="component" value="Unassembled WGS sequence"/>
</dbReference>
<proteinExistence type="predicted"/>
<protein>
    <submittedName>
        <fullName evidence="2">Uncharacterized protein</fullName>
    </submittedName>
</protein>
<dbReference type="AlphaFoldDB" id="A0A1R1YTX8"/>
<organism evidence="2 3">
    <name type="scientific">Smittium culicis</name>
    <dbReference type="NCBI Taxonomy" id="133412"/>
    <lineage>
        <taxon>Eukaryota</taxon>
        <taxon>Fungi</taxon>
        <taxon>Fungi incertae sedis</taxon>
        <taxon>Zoopagomycota</taxon>
        <taxon>Kickxellomycotina</taxon>
        <taxon>Harpellomycetes</taxon>
        <taxon>Harpellales</taxon>
        <taxon>Legeriomycetaceae</taxon>
        <taxon>Smittium</taxon>
    </lineage>
</organism>
<accession>A0A1R1YTX8</accession>
<evidence type="ECO:0000313" key="3">
    <source>
        <dbReference type="Proteomes" id="UP000187429"/>
    </source>
</evidence>